<dbReference type="GO" id="GO:0005829">
    <property type="term" value="C:cytosol"/>
    <property type="evidence" value="ECO:0007669"/>
    <property type="project" value="TreeGrafter"/>
</dbReference>
<keyword evidence="4 5" id="KW-0671">Queuosine biosynthesis</keyword>
<feature type="binding site" evidence="5">
    <location>
        <position position="293"/>
    </location>
    <ligand>
        <name>substrate</name>
    </ligand>
</feature>
<evidence type="ECO:0000256" key="1">
    <source>
        <dbReference type="ARBA" id="ARBA00022676"/>
    </source>
</evidence>
<dbReference type="Proteomes" id="UP000280444">
    <property type="component" value="Unassembled WGS sequence"/>
</dbReference>
<name>A0A3P1SFQ3_9ACTO</name>
<evidence type="ECO:0000256" key="2">
    <source>
        <dbReference type="ARBA" id="ARBA00022679"/>
    </source>
</evidence>
<feature type="domain" description="tRNA-guanine(15) transglycosylase-like" evidence="6">
    <location>
        <begin position="163"/>
        <end position="441"/>
    </location>
</feature>
<protein>
    <recommendedName>
        <fullName evidence="5">Queuine tRNA-ribosyltransferase</fullName>
        <ecNumber evidence="5">2.4.2.29</ecNumber>
    </recommendedName>
    <alternativeName>
        <fullName evidence="5">Guanine insertion enzyme</fullName>
    </alternativeName>
    <alternativeName>
        <fullName evidence="5">tRNA-guanine transglycosylase</fullName>
    </alternativeName>
</protein>
<comment type="subunit">
    <text evidence="5">Homodimer. Within each dimer, one monomer is responsible for RNA recognition and catalysis, while the other monomer binds to the replacement base PreQ1.</text>
</comment>
<dbReference type="GO" id="GO:0008479">
    <property type="term" value="F:tRNA-guanosine(34) queuine transglycosylase activity"/>
    <property type="evidence" value="ECO:0007669"/>
    <property type="project" value="UniProtKB-UniRule"/>
</dbReference>
<feature type="binding site" evidence="5">
    <location>
        <position position="409"/>
    </location>
    <ligand>
        <name>Zn(2+)</name>
        <dbReference type="ChEBI" id="CHEBI:29105"/>
    </ligand>
</feature>
<dbReference type="UniPathway" id="UPA00392"/>
<keyword evidence="5" id="KW-0862">Zinc</keyword>
<dbReference type="RefSeq" id="WP_124867391.1">
    <property type="nucleotide sequence ID" value="NZ_RQZF01000001.1"/>
</dbReference>
<evidence type="ECO:0000313" key="7">
    <source>
        <dbReference type="EMBL" id="RRC96123.1"/>
    </source>
</evidence>
<dbReference type="AlphaFoldDB" id="A0A3P1SFQ3"/>
<dbReference type="InterPro" id="IPR036511">
    <property type="entry name" value="TGT-like_sf"/>
</dbReference>
<evidence type="ECO:0000313" key="8">
    <source>
        <dbReference type="Proteomes" id="UP000280444"/>
    </source>
</evidence>
<comment type="similarity">
    <text evidence="5">Belongs to the queuine tRNA-ribosyltransferase family.</text>
</comment>
<keyword evidence="5" id="KW-0479">Metal-binding</keyword>
<feature type="binding site" evidence="5">
    <location>
        <position position="261"/>
    </location>
    <ligand>
        <name>substrate</name>
    </ligand>
</feature>
<dbReference type="PANTHER" id="PTHR46499:SF1">
    <property type="entry name" value="QUEUINE TRNA-RIBOSYLTRANSFERASE"/>
    <property type="match status" value="1"/>
</dbReference>
<dbReference type="PANTHER" id="PTHR46499">
    <property type="entry name" value="QUEUINE TRNA-RIBOSYLTRANSFERASE"/>
    <property type="match status" value="1"/>
</dbReference>
<feature type="binding site" evidence="5">
    <location>
        <position position="378"/>
    </location>
    <ligand>
        <name>Zn(2+)</name>
        <dbReference type="ChEBI" id="CHEBI:29105"/>
    </ligand>
</feature>
<comment type="cofactor">
    <cofactor evidence="5">
        <name>Zn(2+)</name>
        <dbReference type="ChEBI" id="CHEBI:29105"/>
    </cofactor>
    <text evidence="5">Binds 1 zinc ion per subunit.</text>
</comment>
<accession>A0A3P1SFQ3</accession>
<dbReference type="InterPro" id="IPR050076">
    <property type="entry name" value="ArchSynthase1/Queuine_TRR"/>
</dbReference>
<sequence length="451" mass="49473">MNAHWIEAPLAETEKTSAAASSFFPVLEAPAVTADRGFTLGERLDTGAGLGRTGVIHTAHGDIATPAFIPVGTKANVKALVPEMVAGLGAQAVLANAYHLYLQPGSDLVDAAGGLGSFMGWRGPTYTDSGGFQVLSLGAGFKKVLSEEFSGNADTTNEALLRQVVKASRAVVDDDGVIFHSHIDGTAHRFNPEVSMGIQHELGSDIMFAFDELTSLLHPRSYQEESLDRTEAWAVRCLREHKRLTEERSHRPYQQLWGVVQGAQYEDLRRRAARTLAQMEVDGQRFDGFGVGGALEKENLGTIVSWVCEELPEDLPRHLLGISEPDDFFRAVEAGADTFDCVNPSRVARNGSIYTPDGRYNITNARFRSDFTPLVEGCGCYTCTHFTRAYVRHLFKAKEILASTLATIHNEWFTVRLVDGIRRSIAEGTYESFRDEMLGRYRVGALAAKRG</sequence>
<feature type="binding site" evidence="5">
    <location>
        <position position="380"/>
    </location>
    <ligand>
        <name>Zn(2+)</name>
        <dbReference type="ChEBI" id="CHEBI:29105"/>
    </ligand>
</feature>
<comment type="catalytic activity">
    <reaction evidence="5">
        <text>7-aminomethyl-7-carbaguanine + guanosine(34) in tRNA = 7-aminomethyl-7-carbaguanosine(34) in tRNA + guanine</text>
        <dbReference type="Rhea" id="RHEA:24104"/>
        <dbReference type="Rhea" id="RHEA-COMP:10341"/>
        <dbReference type="Rhea" id="RHEA-COMP:10342"/>
        <dbReference type="ChEBI" id="CHEBI:16235"/>
        <dbReference type="ChEBI" id="CHEBI:58703"/>
        <dbReference type="ChEBI" id="CHEBI:74269"/>
        <dbReference type="ChEBI" id="CHEBI:82833"/>
        <dbReference type="EC" id="2.4.2.29"/>
    </reaction>
</comment>
<dbReference type="OrthoDB" id="9805417at2"/>
<comment type="caution">
    <text evidence="7">The sequence shown here is derived from an EMBL/GenBank/DDBJ whole genome shotgun (WGS) entry which is preliminary data.</text>
</comment>
<feature type="binding site" evidence="5">
    <location>
        <position position="383"/>
    </location>
    <ligand>
        <name>Zn(2+)</name>
        <dbReference type="ChEBI" id="CHEBI:29105"/>
    </ligand>
</feature>
<dbReference type="HAMAP" id="MF_00168">
    <property type="entry name" value="Q_tRNA_Tgt"/>
    <property type="match status" value="1"/>
</dbReference>
<comment type="caution">
    <text evidence="5">Lacks conserved residue(s) required for the propagation of feature annotation.</text>
</comment>
<evidence type="ECO:0000256" key="5">
    <source>
        <dbReference type="HAMAP-Rule" id="MF_00168"/>
    </source>
</evidence>
<dbReference type="GO" id="GO:0008616">
    <property type="term" value="P:tRNA queuosine(34) biosynthetic process"/>
    <property type="evidence" value="ECO:0007669"/>
    <property type="project" value="UniProtKB-UniRule"/>
</dbReference>
<comment type="function">
    <text evidence="5">Catalyzes the base-exchange of a guanine (G) residue with the queuine precursor 7-aminomethyl-7-deazaguanine (PreQ1) at position 34 (anticodon wobble position) in tRNAs with GU(N) anticodons (tRNA-Asp, -Asn, -His and -Tyr). Catalysis occurs through a double-displacement mechanism. The nucleophile active site attacks the C1' of nucleotide 34 to detach the guanine base from the RNA, forming a covalent enzyme-RNA intermediate. The proton acceptor active site deprotonates the incoming PreQ1, allowing a nucleophilic attack on the C1' of the ribose to form the product. After dissociation, two additional enzymatic reactions on the tRNA convert PreQ1 to queuine (Q), resulting in the hypermodified nucleoside queuosine (7-(((4,5-cis-dihydroxy-2-cyclopenten-1-yl)amino)methyl)-7-deazaguanosine).</text>
</comment>
<keyword evidence="2 5" id="KW-0808">Transferase</keyword>
<dbReference type="Pfam" id="PF01702">
    <property type="entry name" value="TGT"/>
    <property type="match status" value="2"/>
</dbReference>
<dbReference type="EMBL" id="RQZF01000001">
    <property type="protein sequence ID" value="RRC96123.1"/>
    <property type="molecule type" value="Genomic_DNA"/>
</dbReference>
<evidence type="ECO:0000259" key="6">
    <source>
        <dbReference type="Pfam" id="PF01702"/>
    </source>
</evidence>
<feature type="binding site" evidence="5">
    <location>
        <position position="211"/>
    </location>
    <ligand>
        <name>substrate</name>
    </ligand>
</feature>
<reference evidence="7 8" key="1">
    <citation type="submission" date="2018-11" db="EMBL/GenBank/DDBJ databases">
        <title>Genomes From Bacteria Associated with the Canine Oral Cavity: a Test Case for Automated Genome-Based Taxonomic Assignment.</title>
        <authorList>
            <person name="Coil D.A."/>
            <person name="Jospin G."/>
            <person name="Darling A.E."/>
            <person name="Wallis C."/>
            <person name="Davis I.J."/>
            <person name="Harris S."/>
            <person name="Eisen J.A."/>
            <person name="Holcombe L.J."/>
            <person name="O'Flynn C."/>
        </authorList>
    </citation>
    <scope>NUCLEOTIDE SEQUENCE [LARGE SCALE GENOMIC DNA]</scope>
    <source>
        <strain evidence="7 8">OH770</strain>
    </source>
</reference>
<dbReference type="InterPro" id="IPR004803">
    <property type="entry name" value="TGT"/>
</dbReference>
<evidence type="ECO:0000256" key="3">
    <source>
        <dbReference type="ARBA" id="ARBA00022694"/>
    </source>
</evidence>
<dbReference type="GO" id="GO:0046872">
    <property type="term" value="F:metal ion binding"/>
    <property type="evidence" value="ECO:0007669"/>
    <property type="project" value="UniProtKB-KW"/>
</dbReference>
<keyword evidence="3 5" id="KW-0819">tRNA processing</keyword>
<dbReference type="NCBIfam" id="TIGR00449">
    <property type="entry name" value="tgt_general"/>
    <property type="match status" value="1"/>
</dbReference>
<evidence type="ECO:0000256" key="4">
    <source>
        <dbReference type="ARBA" id="ARBA00022785"/>
    </source>
</evidence>
<dbReference type="NCBIfam" id="TIGR00430">
    <property type="entry name" value="Q_tRNA_tgt"/>
    <property type="match status" value="1"/>
</dbReference>
<feature type="domain" description="tRNA-guanine(15) transglycosylase-like" evidence="6">
    <location>
        <begin position="51"/>
        <end position="143"/>
    </location>
</feature>
<proteinExistence type="inferred from homology"/>
<keyword evidence="1 5" id="KW-0328">Glycosyltransferase</keyword>
<dbReference type="Gene3D" id="3.20.20.105">
    <property type="entry name" value="Queuine tRNA-ribosyltransferase-like"/>
    <property type="match status" value="1"/>
</dbReference>
<organism evidence="7 8">
    <name type="scientific">Schaalia canis</name>
    <dbReference type="NCBI Taxonomy" id="100469"/>
    <lineage>
        <taxon>Bacteria</taxon>
        <taxon>Bacillati</taxon>
        <taxon>Actinomycetota</taxon>
        <taxon>Actinomycetes</taxon>
        <taxon>Actinomycetales</taxon>
        <taxon>Actinomycetaceae</taxon>
        <taxon>Schaalia</taxon>
    </lineage>
</organism>
<keyword evidence="8" id="KW-1185">Reference proteome</keyword>
<dbReference type="EC" id="2.4.2.29" evidence="5"/>
<dbReference type="SUPFAM" id="SSF51713">
    <property type="entry name" value="tRNA-guanine transglycosylase"/>
    <property type="match status" value="1"/>
</dbReference>
<dbReference type="InterPro" id="IPR002616">
    <property type="entry name" value="tRNA_ribo_trans-like"/>
</dbReference>
<feature type="active site" description="Nucleophile" evidence="5">
    <location>
        <position position="340"/>
    </location>
</feature>
<feature type="active site" description="Proton acceptor" evidence="5">
    <location>
        <position position="128"/>
    </location>
</feature>
<feature type="binding site" evidence="5">
    <location>
        <begin position="128"/>
        <end position="132"/>
    </location>
    <ligand>
        <name>substrate</name>
    </ligand>
</feature>
<comment type="pathway">
    <text evidence="5">tRNA modification; tRNA-queuosine biosynthesis.</text>
</comment>
<gene>
    <name evidence="5" type="primary">tgt</name>
    <name evidence="7" type="ORF">EII11_00125</name>
</gene>